<organism evidence="4 5">
    <name type="scientific">Zobellella denitrificans</name>
    <dbReference type="NCBI Taxonomy" id="347534"/>
    <lineage>
        <taxon>Bacteria</taxon>
        <taxon>Pseudomonadati</taxon>
        <taxon>Pseudomonadota</taxon>
        <taxon>Gammaproteobacteria</taxon>
        <taxon>Aeromonadales</taxon>
        <taxon>Aeromonadaceae</taxon>
        <taxon>Zobellella</taxon>
    </lineage>
</organism>
<dbReference type="InterPro" id="IPR005659">
    <property type="entry name" value="Chemorcpt_Glu_NH3ase_CheD"/>
</dbReference>
<name>A0A291HSI0_9GAMM</name>
<dbReference type="CDD" id="cd16352">
    <property type="entry name" value="CheD"/>
    <property type="match status" value="1"/>
</dbReference>
<sequence length="164" mass="17825">MTAGEVEEVLLQPGQFHFGGPATRIRTLLGSCVAMVLWHPRRRIGGMCHYLLPAGGRGGSRLDGRYGEDAMALFRAAARQHGTGLEEYQCKLFGGGNMFGAPVPARLDVARQNVAAALRLVREHRLRLVAQSLGQSGHRRVVFEVWSGAVWVSHSPLKGAEEQG</sequence>
<accession>A0A291HSI0</accession>
<evidence type="ECO:0000256" key="3">
    <source>
        <dbReference type="HAMAP-Rule" id="MF_01440"/>
    </source>
</evidence>
<dbReference type="InterPro" id="IPR038592">
    <property type="entry name" value="CheD-like_sf"/>
</dbReference>
<dbReference type="EC" id="3.5.1.44" evidence="3"/>
<dbReference type="KEGG" id="zdf:AN401_15055"/>
<reference evidence="5" key="1">
    <citation type="submission" date="2015-09" db="EMBL/GenBank/DDBJ databases">
        <authorList>
            <person name="Shao Z."/>
            <person name="Wang L."/>
        </authorList>
    </citation>
    <scope>NUCLEOTIDE SEQUENCE [LARGE SCALE GENOMIC DNA]</scope>
    <source>
        <strain evidence="5">F13-1</strain>
    </source>
</reference>
<dbReference type="Pfam" id="PF03975">
    <property type="entry name" value="CheD"/>
    <property type="match status" value="1"/>
</dbReference>
<dbReference type="AlphaFoldDB" id="A0A291HSI0"/>
<keyword evidence="2 3" id="KW-0378">Hydrolase</keyword>
<dbReference type="PANTHER" id="PTHR35147:SF3">
    <property type="entry name" value="CHEMORECEPTOR GLUTAMINE DEAMIDASE CHED 1-RELATED"/>
    <property type="match status" value="1"/>
</dbReference>
<proteinExistence type="inferred from homology"/>
<dbReference type="GO" id="GO:0050568">
    <property type="term" value="F:protein-glutamine glutaminase activity"/>
    <property type="evidence" value="ECO:0007669"/>
    <property type="project" value="UniProtKB-UniRule"/>
</dbReference>
<dbReference type="SUPFAM" id="SSF64438">
    <property type="entry name" value="CNF1/YfiH-like putative cysteine hydrolases"/>
    <property type="match status" value="1"/>
</dbReference>
<dbReference type="Gene3D" id="3.30.1330.200">
    <property type="match status" value="1"/>
</dbReference>
<protein>
    <recommendedName>
        <fullName evidence="3">Probable chemoreceptor glutamine deamidase CheD</fullName>
        <ecNumber evidence="3">3.5.1.44</ecNumber>
    </recommendedName>
</protein>
<evidence type="ECO:0000256" key="2">
    <source>
        <dbReference type="ARBA" id="ARBA00022801"/>
    </source>
</evidence>
<evidence type="ECO:0000256" key="1">
    <source>
        <dbReference type="ARBA" id="ARBA00022500"/>
    </source>
</evidence>
<dbReference type="HAMAP" id="MF_01440">
    <property type="entry name" value="CheD"/>
    <property type="match status" value="1"/>
</dbReference>
<keyword evidence="1 3" id="KW-0145">Chemotaxis</keyword>
<gene>
    <name evidence="3" type="primary">cheD</name>
    <name evidence="4" type="ORF">AN401_15055</name>
</gene>
<comment type="catalytic activity">
    <reaction evidence="3">
        <text>L-glutaminyl-[protein] + H2O = L-glutamyl-[protein] + NH4(+)</text>
        <dbReference type="Rhea" id="RHEA:16441"/>
        <dbReference type="Rhea" id="RHEA-COMP:10207"/>
        <dbReference type="Rhea" id="RHEA-COMP:10208"/>
        <dbReference type="ChEBI" id="CHEBI:15377"/>
        <dbReference type="ChEBI" id="CHEBI:28938"/>
        <dbReference type="ChEBI" id="CHEBI:29973"/>
        <dbReference type="ChEBI" id="CHEBI:30011"/>
        <dbReference type="EC" id="3.5.1.44"/>
    </reaction>
</comment>
<evidence type="ECO:0000313" key="4">
    <source>
        <dbReference type="EMBL" id="ATG75018.1"/>
    </source>
</evidence>
<comment type="similarity">
    <text evidence="3">Belongs to the CheD family.</text>
</comment>
<dbReference type="PANTHER" id="PTHR35147">
    <property type="entry name" value="CHEMORECEPTOR GLUTAMINE DEAMIDASE CHED-RELATED"/>
    <property type="match status" value="1"/>
</dbReference>
<comment type="function">
    <text evidence="3">Probably deamidates glutamine residues to glutamate on methyl-accepting chemotaxis receptors (MCPs), playing an important role in chemotaxis.</text>
</comment>
<keyword evidence="5" id="KW-1185">Reference proteome</keyword>
<evidence type="ECO:0000313" key="5">
    <source>
        <dbReference type="Proteomes" id="UP000217763"/>
    </source>
</evidence>
<dbReference type="InterPro" id="IPR011324">
    <property type="entry name" value="Cytotoxic_necrot_fac-like_cat"/>
</dbReference>
<dbReference type="GO" id="GO:0006935">
    <property type="term" value="P:chemotaxis"/>
    <property type="evidence" value="ECO:0007669"/>
    <property type="project" value="UniProtKB-UniRule"/>
</dbReference>
<dbReference type="Proteomes" id="UP000217763">
    <property type="component" value="Chromosome"/>
</dbReference>
<dbReference type="EMBL" id="CP012621">
    <property type="protein sequence ID" value="ATG75018.1"/>
    <property type="molecule type" value="Genomic_DNA"/>
</dbReference>